<dbReference type="Pfam" id="PF00850">
    <property type="entry name" value="Hist_deacetyl"/>
    <property type="match status" value="1"/>
</dbReference>
<proteinExistence type="inferred from homology"/>
<dbReference type="EMBL" id="JAQOSP010000001">
    <property type="protein sequence ID" value="MDJ1167806.1"/>
    <property type="molecule type" value="Genomic_DNA"/>
</dbReference>
<comment type="caution">
    <text evidence="3">The sequence shown here is derived from an EMBL/GenBank/DDBJ whole genome shotgun (WGS) entry which is preliminary data.</text>
</comment>
<comment type="similarity">
    <text evidence="1">Belongs to the histone deacetylase family.</text>
</comment>
<accession>A0ABT7ALP6</accession>
<dbReference type="PANTHER" id="PTHR10625">
    <property type="entry name" value="HISTONE DEACETYLASE HDAC1-RELATED"/>
    <property type="match status" value="1"/>
</dbReference>
<organism evidence="3 4">
    <name type="scientific">Roseofilum acuticapitatum BLCC-M154</name>
    <dbReference type="NCBI Taxonomy" id="3022444"/>
    <lineage>
        <taxon>Bacteria</taxon>
        <taxon>Bacillati</taxon>
        <taxon>Cyanobacteriota</taxon>
        <taxon>Cyanophyceae</taxon>
        <taxon>Desertifilales</taxon>
        <taxon>Desertifilaceae</taxon>
        <taxon>Roseofilum</taxon>
        <taxon>Roseofilum acuticapitatum</taxon>
    </lineage>
</organism>
<dbReference type="PRINTS" id="PR01270">
    <property type="entry name" value="HDASUPER"/>
</dbReference>
<evidence type="ECO:0000259" key="2">
    <source>
        <dbReference type="Pfam" id="PF00850"/>
    </source>
</evidence>
<reference evidence="3 4" key="1">
    <citation type="submission" date="2023-01" db="EMBL/GenBank/DDBJ databases">
        <title>Novel diversity within Roseofilum (Cyanobacteria; Desertifilaceae) from marine benthic mats with descriptions of four novel species.</title>
        <authorList>
            <person name="Wang Y."/>
            <person name="Berthold D.E."/>
            <person name="Hu J."/>
            <person name="Lefler F.W."/>
            <person name="Laughinghouse H.D. IV."/>
        </authorList>
    </citation>
    <scope>NUCLEOTIDE SEQUENCE [LARGE SCALE GENOMIC DNA]</scope>
    <source>
        <strain evidence="3 4">BLCC-M154</strain>
    </source>
</reference>
<dbReference type="Proteomes" id="UP001235303">
    <property type="component" value="Unassembled WGS sequence"/>
</dbReference>
<dbReference type="Gene3D" id="3.40.800.20">
    <property type="entry name" value="Histone deacetylase domain"/>
    <property type="match status" value="1"/>
</dbReference>
<dbReference type="InterPro" id="IPR037138">
    <property type="entry name" value="His_deacetylse_dom_sf"/>
</dbReference>
<protein>
    <submittedName>
        <fullName evidence="3">Histone deacetylase</fullName>
    </submittedName>
</protein>
<keyword evidence="4" id="KW-1185">Reference proteome</keyword>
<evidence type="ECO:0000313" key="3">
    <source>
        <dbReference type="EMBL" id="MDJ1167806.1"/>
    </source>
</evidence>
<evidence type="ECO:0000256" key="1">
    <source>
        <dbReference type="ARBA" id="ARBA00005947"/>
    </source>
</evidence>
<feature type="domain" description="Histone deacetylase" evidence="2">
    <location>
        <begin position="19"/>
        <end position="302"/>
    </location>
</feature>
<dbReference type="PANTHER" id="PTHR10625:SF10">
    <property type="entry name" value="HISTONE DEACETYLASE HDAC1"/>
    <property type="match status" value="1"/>
</dbReference>
<gene>
    <name evidence="3" type="ORF">PMG71_00015</name>
</gene>
<dbReference type="SUPFAM" id="SSF52768">
    <property type="entry name" value="Arginase/deacetylase"/>
    <property type="match status" value="1"/>
</dbReference>
<dbReference type="InterPro" id="IPR000286">
    <property type="entry name" value="HDACs"/>
</dbReference>
<name>A0ABT7ALP6_9CYAN</name>
<evidence type="ECO:0000313" key="4">
    <source>
        <dbReference type="Proteomes" id="UP001235303"/>
    </source>
</evidence>
<dbReference type="InterPro" id="IPR023696">
    <property type="entry name" value="Ureohydrolase_dom_sf"/>
</dbReference>
<sequence>MSFPIIYSEEFLRHDTGRHPERAERLGAIADLLKSSLWAESLDWKAPTPVDVRPVLPWIEQVHTTEHIQRVRSIAEKGGGFLDGDTLVSAQSYEVALLAVNGWIDGVEQVLATGNPAFVLARPPGHHAEAERGMGFCLFSNAAIATYYALTQPGVERVAILDWDVHHGNGTQAIVQSHRQIAYCSLHQSPCYPGTGRATERGEYENVLNIPLSPGSGMTEYWPRFEGQVIPFLQQFNPDLLIVSAGYDATHDDPLAGMNLVPEDYGTFTQACLQMTSKILFGLEGGYNLSSLSESVMATIAACLQK</sequence>
<dbReference type="InterPro" id="IPR023801">
    <property type="entry name" value="His_deacetylse_dom"/>
</dbReference>
<dbReference type="RefSeq" id="WP_283751574.1">
    <property type="nucleotide sequence ID" value="NZ_JAQOSP010000001.1"/>
</dbReference>
<dbReference type="CDD" id="cd09992">
    <property type="entry name" value="HDAC_classII"/>
    <property type="match status" value="1"/>
</dbReference>